<dbReference type="GO" id="GO:0006508">
    <property type="term" value="P:proteolysis"/>
    <property type="evidence" value="ECO:0007669"/>
    <property type="project" value="UniProtKB-KW"/>
</dbReference>
<feature type="transmembrane region" description="Helical" evidence="2">
    <location>
        <begin position="244"/>
        <end position="263"/>
    </location>
</feature>
<dbReference type="InterPro" id="IPR040339">
    <property type="entry name" value="At1g16860-like"/>
</dbReference>
<keyword evidence="2" id="KW-0812">Transmembrane</keyword>
<protein>
    <submittedName>
        <fullName evidence="4">Ubiquitin-specific protease family C19-related protein</fullName>
    </submittedName>
</protein>
<dbReference type="EMBL" id="AP019299">
    <property type="protein sequence ID" value="BBG98663.1"/>
    <property type="molecule type" value="Genomic_DNA"/>
</dbReference>
<proteinExistence type="predicted"/>
<feature type="region of interest" description="Disordered" evidence="1">
    <location>
        <begin position="688"/>
        <end position="707"/>
    </location>
</feature>
<keyword evidence="3" id="KW-0732">Signal</keyword>
<keyword evidence="2" id="KW-0472">Membrane</keyword>
<dbReference type="PANTHER" id="PTHR33709">
    <property type="entry name" value="OSJNBA0035M09.9 PROTEIN"/>
    <property type="match status" value="1"/>
</dbReference>
<keyword evidence="4" id="KW-0378">Hydrolase</keyword>
<sequence>MVIITILCFVLCPQRSLMGSRFPSHQLSNGLYVSGRPEQPKERAPTMGSTAMPYTGGDIKKSGELGKMFDIPMDGSKSRKSGQLTSALQGLDHLEVLLLIQVPLCLMLQLELTIRHQTNSGPLNKHGEPLKKSSGPQSGGVTRQNSGHIPPVLPTTGLITSGPISSGPLNSSGAPRKVSGPLESMGSMKLQSSSVAHNPAVTTLGQDDYSFRKNFPKTILWSVILIFVMGFIAGGFILGAVHNAILLAVVGILFAAVAALFTWNTCWGRNAIVNFISRYPDAELRTAKNGQYVKVSGDSQEIKHSVSVPKVEYLGFRVGVKWKVVTCGNVPLESSFRRVPRCVYTSTSLYEYRGWDSKPANPTHRRFTWGLRSSERHIVDFYISDFQSGLRALVKTGYGARVTPYVDESVIIDVNPENKDMSPDFVRWLGERNLSSDDRTMRLKEGYIKEGSTVSVMGVVQRNDNVLMIVPPPEPLTTGCQWSNCIFPASLEGVVLRCEDSSKNDVIPSSHDVSKSPDFSSYCFSFRFPSHQLSNGLYVSGRPEQPKERTPTMSSVAMPYTGGDIKKSGELGKMFDIPMDGSKSRKSGPITGPPSRTGSFGGAASHSGPIPNAAVRAGYTTSGPVSSGGMSGPASLKKSNSGPLNKHGEPLKKSSGPQSGGVTPTGRQNSGPLPPVLPATGLITSGPISSGPLNASGAPRKVSGPLESMGSMKVQGSSIVHNQAITTLSQDDEFSFRKSFPKLILWSLILLFVMGCSPQCISPHCGCDPFWCSCYTIHMEYLLGRRAIIGYIASYSDSELRTAKNGQFVKVSGVVTCGNLPLESSFQKVPRCVYTSTSLYEYRGWDSKAANPTHRRFTWGLRSIEGRVVDFYISDFQSGLRALVKTGSGARVTPYVDDSIVIDVNPENEELSPEFIRWLGERNLSSDDRMMRLKEGYIKEGSTVSVMGVVQRNDNVLMIVPPPEPITTGCQWAKCIFPASLEGIVLRCDDASKNDVIPV</sequence>
<evidence type="ECO:0000313" key="4">
    <source>
        <dbReference type="EMBL" id="BBG98663.1"/>
    </source>
</evidence>
<keyword evidence="4" id="KW-0645">Protease</keyword>
<evidence type="ECO:0000256" key="2">
    <source>
        <dbReference type="SAM" id="Phobius"/>
    </source>
</evidence>
<feature type="transmembrane region" description="Helical" evidence="2">
    <location>
        <begin position="219"/>
        <end position="238"/>
    </location>
</feature>
<accession>A0A4Y1R3K3</accession>
<organism evidence="4">
    <name type="scientific">Prunus dulcis</name>
    <name type="common">Almond</name>
    <name type="synonym">Amygdalus dulcis</name>
    <dbReference type="NCBI Taxonomy" id="3755"/>
    <lineage>
        <taxon>Eukaryota</taxon>
        <taxon>Viridiplantae</taxon>
        <taxon>Streptophyta</taxon>
        <taxon>Embryophyta</taxon>
        <taxon>Tracheophyta</taxon>
        <taxon>Spermatophyta</taxon>
        <taxon>Magnoliopsida</taxon>
        <taxon>eudicotyledons</taxon>
        <taxon>Gunneridae</taxon>
        <taxon>Pentapetalae</taxon>
        <taxon>rosids</taxon>
        <taxon>fabids</taxon>
        <taxon>Rosales</taxon>
        <taxon>Rosaceae</taxon>
        <taxon>Amygdaloideae</taxon>
        <taxon>Amygdaleae</taxon>
        <taxon>Prunus</taxon>
    </lineage>
</organism>
<reference evidence="4" key="1">
    <citation type="journal article" date="2019" name="Science">
        <title>Mutation of a bHLH transcription factor allowed almond domestication.</title>
        <authorList>
            <person name="Sanchez-Perez R."/>
            <person name="Pavan S."/>
            <person name="Mazzeo R."/>
            <person name="Moldovan C."/>
            <person name="Aiese Cigliano R."/>
            <person name="Del Cueto J."/>
            <person name="Ricciardi F."/>
            <person name="Lotti C."/>
            <person name="Ricciardi L."/>
            <person name="Dicenta F."/>
            <person name="Lopez-Marques R.L."/>
            <person name="Lindberg Moller B."/>
        </authorList>
    </citation>
    <scope>NUCLEOTIDE SEQUENCE</scope>
</reference>
<gene>
    <name evidence="4" type="ORF">Prudu_008127</name>
</gene>
<feature type="compositionally biased region" description="Low complexity" evidence="1">
    <location>
        <begin position="622"/>
        <end position="635"/>
    </location>
</feature>
<evidence type="ECO:0000256" key="3">
    <source>
        <dbReference type="SAM" id="SignalP"/>
    </source>
</evidence>
<feature type="compositionally biased region" description="Polar residues" evidence="1">
    <location>
        <begin position="134"/>
        <end position="147"/>
    </location>
</feature>
<dbReference type="AlphaFoldDB" id="A0A4Y1R3K3"/>
<feature type="chain" id="PRO_5021251405" evidence="3">
    <location>
        <begin position="20"/>
        <end position="999"/>
    </location>
</feature>
<feature type="signal peptide" evidence="3">
    <location>
        <begin position="1"/>
        <end position="19"/>
    </location>
</feature>
<keyword evidence="2" id="KW-1133">Transmembrane helix</keyword>
<name>A0A4Y1R3K3_PRUDU</name>
<feature type="compositionally biased region" description="Polar residues" evidence="1">
    <location>
        <begin position="655"/>
        <end position="671"/>
    </location>
</feature>
<feature type="region of interest" description="Disordered" evidence="1">
    <location>
        <begin position="35"/>
        <end position="57"/>
    </location>
</feature>
<evidence type="ECO:0000256" key="1">
    <source>
        <dbReference type="SAM" id="MobiDB-lite"/>
    </source>
</evidence>
<feature type="region of interest" description="Disordered" evidence="1">
    <location>
        <begin position="119"/>
        <end position="147"/>
    </location>
</feature>
<dbReference type="PANTHER" id="PTHR33709:SF4">
    <property type="entry name" value="OS08G0230200 PROTEIN"/>
    <property type="match status" value="1"/>
</dbReference>
<dbReference type="GO" id="GO:0008233">
    <property type="term" value="F:peptidase activity"/>
    <property type="evidence" value="ECO:0007669"/>
    <property type="project" value="UniProtKB-KW"/>
</dbReference>
<feature type="region of interest" description="Disordered" evidence="1">
    <location>
        <begin position="540"/>
        <end position="681"/>
    </location>
</feature>